<protein>
    <submittedName>
        <fullName evidence="2">40029_t:CDS:1</fullName>
    </submittedName>
</protein>
<name>A0ABN7VBC6_GIGMA</name>
<feature type="region of interest" description="Disordered" evidence="1">
    <location>
        <begin position="133"/>
        <end position="157"/>
    </location>
</feature>
<organism evidence="2 3">
    <name type="scientific">Gigaspora margarita</name>
    <dbReference type="NCBI Taxonomy" id="4874"/>
    <lineage>
        <taxon>Eukaryota</taxon>
        <taxon>Fungi</taxon>
        <taxon>Fungi incertae sedis</taxon>
        <taxon>Mucoromycota</taxon>
        <taxon>Glomeromycotina</taxon>
        <taxon>Glomeromycetes</taxon>
        <taxon>Diversisporales</taxon>
        <taxon>Gigasporaceae</taxon>
        <taxon>Gigaspora</taxon>
    </lineage>
</organism>
<proteinExistence type="predicted"/>
<feature type="compositionally biased region" description="Polar residues" evidence="1">
    <location>
        <begin position="133"/>
        <end position="144"/>
    </location>
</feature>
<reference evidence="2 3" key="1">
    <citation type="submission" date="2021-06" db="EMBL/GenBank/DDBJ databases">
        <authorList>
            <person name="Kallberg Y."/>
            <person name="Tangrot J."/>
            <person name="Rosling A."/>
        </authorList>
    </citation>
    <scope>NUCLEOTIDE SEQUENCE [LARGE SCALE GENOMIC DNA]</scope>
    <source>
        <strain evidence="2 3">120-4 pot B 10/14</strain>
    </source>
</reference>
<evidence type="ECO:0000313" key="3">
    <source>
        <dbReference type="Proteomes" id="UP000789901"/>
    </source>
</evidence>
<feature type="compositionally biased region" description="Basic and acidic residues" evidence="1">
    <location>
        <begin position="145"/>
        <end position="157"/>
    </location>
</feature>
<accession>A0ABN7VBC6</accession>
<evidence type="ECO:0000256" key="1">
    <source>
        <dbReference type="SAM" id="MobiDB-lite"/>
    </source>
</evidence>
<dbReference type="EMBL" id="CAJVQB010012207">
    <property type="protein sequence ID" value="CAG8753702.1"/>
    <property type="molecule type" value="Genomic_DNA"/>
</dbReference>
<dbReference type="Proteomes" id="UP000789901">
    <property type="component" value="Unassembled WGS sequence"/>
</dbReference>
<keyword evidence="3" id="KW-1185">Reference proteome</keyword>
<comment type="caution">
    <text evidence="2">The sequence shown here is derived from an EMBL/GenBank/DDBJ whole genome shotgun (WGS) entry which is preliminary data.</text>
</comment>
<sequence length="157" mass="18105">MSLVEELTELSISRSSMNTGLSKNIRLMDPVDNYNKIWRGNLAYNIIEKEKSVNITFQTSSICEKSFLERIPIHEILDQQSLDKMEHWLEKKENSSEILAVRCSYCVLNKKEKENNCTAEIKKAKDIVDHGTQINKHNRGSCTKNRTDKQPKFGKGD</sequence>
<evidence type="ECO:0000313" key="2">
    <source>
        <dbReference type="EMBL" id="CAG8753702.1"/>
    </source>
</evidence>
<gene>
    <name evidence="2" type="ORF">GMARGA_LOCUS16679</name>
</gene>